<comment type="similarity">
    <text evidence="1">Belongs to the aldolase LacD family.</text>
</comment>
<dbReference type="PANTHER" id="PTHR39340:SF1">
    <property type="entry name" value="SULFOFRUCTOSEPHOSPHATE ALDOLASE"/>
    <property type="match status" value="1"/>
</dbReference>
<keyword evidence="2 3" id="KW-0456">Lyase</keyword>
<dbReference type="Gene3D" id="3.20.20.70">
    <property type="entry name" value="Aldolase class I"/>
    <property type="match status" value="1"/>
</dbReference>
<dbReference type="InterPro" id="IPR050552">
    <property type="entry name" value="LacD_aldolase"/>
</dbReference>
<evidence type="ECO:0000313" key="3">
    <source>
        <dbReference type="EMBL" id="NYD54235.1"/>
    </source>
</evidence>
<organism evidence="3 4">
    <name type="scientific">Microbacterium pseudoresistens</name>
    <dbReference type="NCBI Taxonomy" id="640634"/>
    <lineage>
        <taxon>Bacteria</taxon>
        <taxon>Bacillati</taxon>
        <taxon>Actinomycetota</taxon>
        <taxon>Actinomycetes</taxon>
        <taxon>Micrococcales</taxon>
        <taxon>Microbacteriaceae</taxon>
        <taxon>Microbacterium</taxon>
    </lineage>
</organism>
<dbReference type="Pfam" id="PF01791">
    <property type="entry name" value="DeoC"/>
    <property type="match status" value="1"/>
</dbReference>
<evidence type="ECO:0000256" key="1">
    <source>
        <dbReference type="ARBA" id="ARBA00008679"/>
    </source>
</evidence>
<dbReference type="InterPro" id="IPR002915">
    <property type="entry name" value="DeoC/FbaB/LacD_aldolase"/>
</dbReference>
<sequence>MNPPASTAQNDVRRRIQNPEGGYAMLALDQRESLRAMFPVRADGSWATDEDLRTFKAEAVRELTPLASAVLLDREHALSDGRPAALAEGCGLIVAADVLHQVTGQPVSHSSIDEEVTLEFLSSVGADAVKFLVMWNERDSAAERADLIQPIIELSRRAGVASLVEAVVQTPAGEPFADDGARNEAILAAAAEIAPLGPDVYKAQVPGYSTGDLSRVEENARRLSEIVGTDWVVLSNGVQKEDFADAVTAAIRGGASGFLAGRAIWADVVGRVDTVAALRSVSAPRLQNLRQIVEDGVSVDS</sequence>
<dbReference type="GO" id="GO:1902777">
    <property type="term" value="P:6-sulfoquinovose(1-) catabolic process"/>
    <property type="evidence" value="ECO:0007669"/>
    <property type="project" value="TreeGrafter"/>
</dbReference>
<evidence type="ECO:0000256" key="2">
    <source>
        <dbReference type="ARBA" id="ARBA00023239"/>
    </source>
</evidence>
<proteinExistence type="inferred from homology"/>
<dbReference type="SUPFAM" id="SSF51569">
    <property type="entry name" value="Aldolase"/>
    <property type="match status" value="1"/>
</dbReference>
<name>A0A7Y9JMC2_9MICO</name>
<comment type="caution">
    <text evidence="3">The sequence shown here is derived from an EMBL/GenBank/DDBJ whole genome shotgun (WGS) entry which is preliminary data.</text>
</comment>
<evidence type="ECO:0000313" key="4">
    <source>
        <dbReference type="Proteomes" id="UP000552045"/>
    </source>
</evidence>
<dbReference type="RefSeq" id="WP_179432389.1">
    <property type="nucleotide sequence ID" value="NZ_BAABLC010000001.1"/>
</dbReference>
<dbReference type="AlphaFoldDB" id="A0A7Y9JMC2"/>
<dbReference type="InterPro" id="IPR013785">
    <property type="entry name" value="Aldolase_TIM"/>
</dbReference>
<reference evidence="3 4" key="1">
    <citation type="submission" date="2020-07" db="EMBL/GenBank/DDBJ databases">
        <title>Sequencing the genomes of 1000 actinobacteria strains.</title>
        <authorList>
            <person name="Klenk H.-P."/>
        </authorList>
    </citation>
    <scope>NUCLEOTIDE SEQUENCE [LARGE SCALE GENOMIC DNA]</scope>
    <source>
        <strain evidence="3 4">DSM 22185</strain>
    </source>
</reference>
<accession>A0A7Y9JMC2</accession>
<gene>
    <name evidence="3" type="ORF">BKA02_001290</name>
</gene>
<dbReference type="Proteomes" id="UP000552045">
    <property type="component" value="Unassembled WGS sequence"/>
</dbReference>
<dbReference type="EMBL" id="JACCBH010000001">
    <property type="protein sequence ID" value="NYD54235.1"/>
    <property type="molecule type" value="Genomic_DNA"/>
</dbReference>
<protein>
    <submittedName>
        <fullName evidence="3">Sulfofructosephosphate aldolase</fullName>
        <ecNumber evidence="3">4.1.2.57</ecNumber>
    </submittedName>
</protein>
<dbReference type="GO" id="GO:0061595">
    <property type="term" value="F:6-deoxy-6-sulfofructose-1-phosphate aldolase activity"/>
    <property type="evidence" value="ECO:0007669"/>
    <property type="project" value="TreeGrafter"/>
</dbReference>
<keyword evidence="4" id="KW-1185">Reference proteome</keyword>
<dbReference type="SMART" id="SM01133">
    <property type="entry name" value="DeoC"/>
    <property type="match status" value="1"/>
</dbReference>
<dbReference type="EC" id="4.1.2.57" evidence="3"/>
<dbReference type="PANTHER" id="PTHR39340">
    <property type="entry name" value="SULFOFRUCTOSEPHOSPHATE ALDOLASE"/>
    <property type="match status" value="1"/>
</dbReference>